<organism evidence="10 11">
    <name type="scientific">Cryptolaemus montrouzieri</name>
    <dbReference type="NCBI Taxonomy" id="559131"/>
    <lineage>
        <taxon>Eukaryota</taxon>
        <taxon>Metazoa</taxon>
        <taxon>Ecdysozoa</taxon>
        <taxon>Arthropoda</taxon>
        <taxon>Hexapoda</taxon>
        <taxon>Insecta</taxon>
        <taxon>Pterygota</taxon>
        <taxon>Neoptera</taxon>
        <taxon>Endopterygota</taxon>
        <taxon>Coleoptera</taxon>
        <taxon>Polyphaga</taxon>
        <taxon>Cucujiformia</taxon>
        <taxon>Coccinelloidea</taxon>
        <taxon>Coccinellidae</taxon>
        <taxon>Scymninae</taxon>
        <taxon>Scymnini</taxon>
        <taxon>Cryptolaemus</taxon>
    </lineage>
</organism>
<feature type="domain" description="H15" evidence="9">
    <location>
        <begin position="30"/>
        <end position="104"/>
    </location>
</feature>
<feature type="compositionally biased region" description="Basic residues" evidence="8">
    <location>
        <begin position="202"/>
        <end position="217"/>
    </location>
</feature>
<reference evidence="10 11" key="1">
    <citation type="journal article" date="2021" name="BMC Biol.">
        <title>Horizontally acquired antibacterial genes associated with adaptive radiation of ladybird beetles.</title>
        <authorList>
            <person name="Li H.S."/>
            <person name="Tang X.F."/>
            <person name="Huang Y.H."/>
            <person name="Xu Z.Y."/>
            <person name="Chen M.L."/>
            <person name="Du X.Y."/>
            <person name="Qiu B.Y."/>
            <person name="Chen P.T."/>
            <person name="Zhang W."/>
            <person name="Slipinski A."/>
            <person name="Escalona H.E."/>
            <person name="Waterhouse R.M."/>
            <person name="Zwick A."/>
            <person name="Pang H."/>
        </authorList>
    </citation>
    <scope>NUCLEOTIDE SEQUENCE [LARGE SCALE GENOMIC DNA]</scope>
    <source>
        <strain evidence="10">SYSU2018</strain>
    </source>
</reference>
<dbReference type="InterPro" id="IPR005819">
    <property type="entry name" value="H1/H5"/>
</dbReference>
<keyword evidence="6 7" id="KW-0539">Nucleus</keyword>
<evidence type="ECO:0000259" key="9">
    <source>
        <dbReference type="PROSITE" id="PS51504"/>
    </source>
</evidence>
<evidence type="ECO:0000256" key="5">
    <source>
        <dbReference type="ARBA" id="ARBA00023125"/>
    </source>
</evidence>
<dbReference type="Pfam" id="PF00538">
    <property type="entry name" value="Linker_histone"/>
    <property type="match status" value="1"/>
</dbReference>
<accession>A0ABD2NPF2</accession>
<dbReference type="PANTHER" id="PTHR11467">
    <property type="entry name" value="HISTONE H1"/>
    <property type="match status" value="1"/>
</dbReference>
<name>A0ABD2NPF2_9CUCU</name>
<gene>
    <name evidence="10" type="ORF">HHI36_024163</name>
</gene>
<keyword evidence="5 7" id="KW-0238">DNA-binding</keyword>
<evidence type="ECO:0000256" key="2">
    <source>
        <dbReference type="ARBA" id="ARBA00004123"/>
    </source>
</evidence>
<keyword evidence="11" id="KW-1185">Reference proteome</keyword>
<evidence type="ECO:0000256" key="1">
    <source>
        <dbReference type="ARBA" id="ARBA00002809"/>
    </source>
</evidence>
<evidence type="ECO:0000313" key="11">
    <source>
        <dbReference type="Proteomes" id="UP001516400"/>
    </source>
</evidence>
<dbReference type="PROSITE" id="PS51504">
    <property type="entry name" value="H15"/>
    <property type="match status" value="1"/>
</dbReference>
<feature type="region of interest" description="Disordered" evidence="8">
    <location>
        <begin position="1"/>
        <end position="37"/>
    </location>
</feature>
<dbReference type="FunFam" id="1.10.10.10:FF:000140">
    <property type="entry name" value="Histone H1.0"/>
    <property type="match status" value="1"/>
</dbReference>
<evidence type="ECO:0000313" key="10">
    <source>
        <dbReference type="EMBL" id="KAL3280495.1"/>
    </source>
</evidence>
<dbReference type="GO" id="GO:0005694">
    <property type="term" value="C:chromosome"/>
    <property type="evidence" value="ECO:0007669"/>
    <property type="project" value="UniProtKB-SubCell"/>
</dbReference>
<dbReference type="PRINTS" id="PR00624">
    <property type="entry name" value="HISTONEH5"/>
</dbReference>
<feature type="compositionally biased region" description="Basic residues" evidence="8">
    <location>
        <begin position="173"/>
        <end position="193"/>
    </location>
</feature>
<dbReference type="InterPro" id="IPR036390">
    <property type="entry name" value="WH_DNA-bd_sf"/>
</dbReference>
<comment type="caution">
    <text evidence="10">The sequence shown here is derived from an EMBL/GenBank/DDBJ whole genome shotgun (WGS) entry which is preliminary data.</text>
</comment>
<evidence type="ECO:0000256" key="4">
    <source>
        <dbReference type="ARBA" id="ARBA00022454"/>
    </source>
</evidence>
<evidence type="ECO:0000256" key="6">
    <source>
        <dbReference type="ARBA" id="ARBA00023242"/>
    </source>
</evidence>
<dbReference type="GO" id="GO:0005634">
    <property type="term" value="C:nucleus"/>
    <property type="evidence" value="ECO:0007669"/>
    <property type="project" value="UniProtKB-SubCell"/>
</dbReference>
<comment type="similarity">
    <text evidence="7">Belongs to the histone H1/H5 family.</text>
</comment>
<feature type="region of interest" description="Disordered" evidence="8">
    <location>
        <begin position="89"/>
        <end position="228"/>
    </location>
</feature>
<feature type="compositionally biased region" description="Basic residues" evidence="8">
    <location>
        <begin position="15"/>
        <end position="29"/>
    </location>
</feature>
<dbReference type="AlphaFoldDB" id="A0ABD2NPF2"/>
<evidence type="ECO:0000256" key="8">
    <source>
        <dbReference type="SAM" id="MobiDB-lite"/>
    </source>
</evidence>
<dbReference type="EMBL" id="JABFTP020000131">
    <property type="protein sequence ID" value="KAL3280495.1"/>
    <property type="molecule type" value="Genomic_DNA"/>
</dbReference>
<proteinExistence type="inferred from homology"/>
<dbReference type="InterPro" id="IPR036388">
    <property type="entry name" value="WH-like_DNA-bd_sf"/>
</dbReference>
<dbReference type="SUPFAM" id="SSF46785">
    <property type="entry name" value="Winged helix' DNA-binding domain"/>
    <property type="match status" value="1"/>
</dbReference>
<keyword evidence="4 7" id="KW-0158">Chromosome</keyword>
<dbReference type="SMART" id="SM00526">
    <property type="entry name" value="H15"/>
    <property type="match status" value="1"/>
</dbReference>
<comment type="function">
    <text evidence="1">Histones H1 are necessary for the condensation of nucleosome chains into higher-order structures.</text>
</comment>
<comment type="subcellular location">
    <subcellularLocation>
        <location evidence="3">Chromosome</location>
    </subcellularLocation>
    <subcellularLocation>
        <location evidence="2 7">Nucleus</location>
    </subcellularLocation>
</comment>
<protein>
    <recommendedName>
        <fullName evidence="9">H15 domain-containing protein</fullName>
    </recommendedName>
</protein>
<dbReference type="CDD" id="cd00073">
    <property type="entry name" value="H15"/>
    <property type="match status" value="1"/>
</dbReference>
<dbReference type="InterPro" id="IPR005818">
    <property type="entry name" value="Histone_H1/H5_H15"/>
</dbReference>
<dbReference type="PANTHER" id="PTHR11467:SF20">
    <property type="entry name" value="H15 DOMAIN-CONTAINING PROTEIN-RELATED"/>
    <property type="match status" value="1"/>
</dbReference>
<evidence type="ECO:0000256" key="3">
    <source>
        <dbReference type="ARBA" id="ARBA00004286"/>
    </source>
</evidence>
<dbReference type="Gene3D" id="1.10.10.10">
    <property type="entry name" value="Winged helix-like DNA-binding domain superfamily/Winged helix DNA-binding domain"/>
    <property type="match status" value="1"/>
</dbReference>
<dbReference type="Proteomes" id="UP001516400">
    <property type="component" value="Unassembled WGS sequence"/>
</dbReference>
<sequence>MSEVEVQASATPVGKGKKGEKKTSKHAKPTHPPTSDMVNMAIKGLKERSGSSLQAIKKYIAANYKVDPEKMAPFIKKYLKSAVQSGSLVQTKGKGASGSFKLAAGGGSTQGKPKAPKPKKAATAVAAAGDIKKKKKVAAKVASSERSKTAAATAVKAKKPAGEKKAKAPKSPSKAKKTAKSPTKKPKAPKPKTVKTAAASSKAKKVASPKRRNKRRSTNGGVTFIDAKQESALLRAPTLLKDIRSILSINGP</sequence>
<evidence type="ECO:0000256" key="7">
    <source>
        <dbReference type="RuleBase" id="RU003894"/>
    </source>
</evidence>
<dbReference type="GO" id="GO:0003677">
    <property type="term" value="F:DNA binding"/>
    <property type="evidence" value="ECO:0007669"/>
    <property type="project" value="UniProtKB-KW"/>
</dbReference>